<dbReference type="Proteomes" id="UP000053676">
    <property type="component" value="Unassembled WGS sequence"/>
</dbReference>
<feature type="domain" description="CS" evidence="3">
    <location>
        <begin position="1"/>
        <end position="89"/>
    </location>
</feature>
<evidence type="ECO:0000313" key="4">
    <source>
        <dbReference type="EMBL" id="ETN70850.1"/>
    </source>
</evidence>
<dbReference type="GO" id="GO:0005737">
    <property type="term" value="C:cytoplasm"/>
    <property type="evidence" value="ECO:0007669"/>
    <property type="project" value="TreeGrafter"/>
</dbReference>
<dbReference type="PANTHER" id="PTHR12967:SF0">
    <property type="entry name" value="PROTEIN SHQ1 HOMOLOG"/>
    <property type="match status" value="1"/>
</dbReference>
<dbReference type="SUPFAM" id="SSF49764">
    <property type="entry name" value="HSP20-like chaperones"/>
    <property type="match status" value="1"/>
</dbReference>
<reference evidence="5" key="1">
    <citation type="journal article" date="2014" name="Nat. Genet.">
        <title>Genome of the human hookworm Necator americanus.</title>
        <authorList>
            <person name="Tang Y.T."/>
            <person name="Gao X."/>
            <person name="Rosa B.A."/>
            <person name="Abubucker S."/>
            <person name="Hallsworth-Pepin K."/>
            <person name="Martin J."/>
            <person name="Tyagi R."/>
            <person name="Heizer E."/>
            <person name="Zhang X."/>
            <person name="Bhonagiri-Palsikar V."/>
            <person name="Minx P."/>
            <person name="Warren W.C."/>
            <person name="Wang Q."/>
            <person name="Zhan B."/>
            <person name="Hotez P.J."/>
            <person name="Sternberg P.W."/>
            <person name="Dougall A."/>
            <person name="Gaze S.T."/>
            <person name="Mulvenna J."/>
            <person name="Sotillo J."/>
            <person name="Ranganathan S."/>
            <person name="Rabelo E.M."/>
            <person name="Wilson R.K."/>
            <person name="Felgner P.L."/>
            <person name="Bethony J."/>
            <person name="Hawdon J.M."/>
            <person name="Gasser R.B."/>
            <person name="Loukas A."/>
            <person name="Mitreva M."/>
        </authorList>
    </citation>
    <scope>NUCLEOTIDE SEQUENCE [LARGE SCALE GENOMIC DNA]</scope>
</reference>
<dbReference type="InterPro" id="IPR008978">
    <property type="entry name" value="HSP20-like_chaperone"/>
</dbReference>
<dbReference type="PROSITE" id="PS51203">
    <property type="entry name" value="CS"/>
    <property type="match status" value="1"/>
</dbReference>
<comment type="similarity">
    <text evidence="1">Belongs to the SHQ1 family.</text>
</comment>
<dbReference type="OMA" id="YANIADT"/>
<dbReference type="AlphaFoldDB" id="W2SMJ8"/>
<evidence type="ECO:0000256" key="1">
    <source>
        <dbReference type="ARBA" id="ARBA00005607"/>
    </source>
</evidence>
<dbReference type="GO" id="GO:0051082">
    <property type="term" value="F:unfolded protein binding"/>
    <property type="evidence" value="ECO:0007669"/>
    <property type="project" value="TreeGrafter"/>
</dbReference>
<organism evidence="4 5">
    <name type="scientific">Necator americanus</name>
    <name type="common">Human hookworm</name>
    <dbReference type="NCBI Taxonomy" id="51031"/>
    <lineage>
        <taxon>Eukaryota</taxon>
        <taxon>Metazoa</taxon>
        <taxon>Ecdysozoa</taxon>
        <taxon>Nematoda</taxon>
        <taxon>Chromadorea</taxon>
        <taxon>Rhabditida</taxon>
        <taxon>Rhabditina</taxon>
        <taxon>Rhabditomorpha</taxon>
        <taxon>Strongyloidea</taxon>
        <taxon>Ancylostomatidae</taxon>
        <taxon>Bunostominae</taxon>
        <taxon>Necator</taxon>
    </lineage>
</organism>
<dbReference type="GO" id="GO:0000493">
    <property type="term" value="P:box H/ACA snoRNP assembly"/>
    <property type="evidence" value="ECO:0007669"/>
    <property type="project" value="InterPro"/>
</dbReference>
<dbReference type="PANTHER" id="PTHR12967">
    <property type="entry name" value="PROTEIN SHQ1 HOMOLOG"/>
    <property type="match status" value="1"/>
</dbReference>
<dbReference type="InterPro" id="IPR039742">
    <property type="entry name" value="Shq1"/>
</dbReference>
<dbReference type="Pfam" id="PF21413">
    <property type="entry name" value="SHQ1-like_CS"/>
    <property type="match status" value="1"/>
</dbReference>
<accession>W2SMJ8</accession>
<dbReference type="KEGG" id="nai:NECAME_14499"/>
<dbReference type="STRING" id="51031.W2SMJ8"/>
<evidence type="ECO:0000259" key="3">
    <source>
        <dbReference type="PROSITE" id="PS51203"/>
    </source>
</evidence>
<dbReference type="InterPro" id="IPR048696">
    <property type="entry name" value="SHQ1-like_CS"/>
</dbReference>
<dbReference type="GO" id="GO:0005654">
    <property type="term" value="C:nucleoplasm"/>
    <property type="evidence" value="ECO:0007669"/>
    <property type="project" value="TreeGrafter"/>
</dbReference>
<evidence type="ECO:0000313" key="5">
    <source>
        <dbReference type="Proteomes" id="UP000053676"/>
    </source>
</evidence>
<dbReference type="OrthoDB" id="73639at2759"/>
<gene>
    <name evidence="4" type="ORF">NECAME_14499</name>
</gene>
<sequence>MITPSFSIAQDDKLLVFTIRAPYAKIADTEIEYADDIFMFSAPPYYLRVHLPREVVDDNSGSANYDSTLGEFTVRVPKKNPGENFPGLDMITELLNPQRKISAQKLVEEIVDDADEDVEDDSEYFTEQKITDIRVACSDDSTGSCNYGFAWRRKGILGQLSKEIGGLVELPDPENCPIHERGIKCTEKDVKSFDPERYLLDFLDPEESLQHAIQSQFGLQLDIDAEDRKRLKDFPRKKLPKLSQEEQRLVAFSLIDIVFAFSYDSRINEWEYVDEAVIKALQEEVAEIQILINVIFAYEKVLMSLQVRKSDLELDLEELELEGRMAAMRVKEPQQLDSDDEPE</sequence>
<dbReference type="InterPro" id="IPR007052">
    <property type="entry name" value="CS_dom"/>
</dbReference>
<protein>
    <recommendedName>
        <fullName evidence="2">Protein SHQ1 homolog</fullName>
    </recommendedName>
</protein>
<proteinExistence type="inferred from homology"/>
<dbReference type="EMBL" id="KI668885">
    <property type="protein sequence ID" value="ETN70850.1"/>
    <property type="molecule type" value="Genomic_DNA"/>
</dbReference>
<evidence type="ECO:0000256" key="2">
    <source>
        <dbReference type="ARBA" id="ARBA00013750"/>
    </source>
</evidence>
<dbReference type="Pfam" id="PF04925">
    <property type="entry name" value="SHQ1"/>
    <property type="match status" value="1"/>
</dbReference>
<name>W2SMJ8_NECAM</name>
<dbReference type="InterPro" id="IPR007009">
    <property type="entry name" value="Shq1_C"/>
</dbReference>
<keyword evidence="5" id="KW-1185">Reference proteome</keyword>
<dbReference type="Gene3D" id="2.60.40.790">
    <property type="match status" value="1"/>
</dbReference>